<feature type="compositionally biased region" description="Low complexity" evidence="1">
    <location>
        <begin position="226"/>
        <end position="244"/>
    </location>
</feature>
<reference evidence="2" key="1">
    <citation type="submission" date="2021-01" db="EMBL/GenBank/DDBJ databases">
        <authorList>
            <person name="Corre E."/>
            <person name="Pelletier E."/>
            <person name="Niang G."/>
            <person name="Scheremetjew M."/>
            <person name="Finn R."/>
            <person name="Kale V."/>
            <person name="Holt S."/>
            <person name="Cochrane G."/>
            <person name="Meng A."/>
            <person name="Brown T."/>
            <person name="Cohen L."/>
        </authorList>
    </citation>
    <scope>NUCLEOTIDE SEQUENCE</scope>
    <source>
        <strain evidence="2">B650</strain>
    </source>
</reference>
<dbReference type="SMART" id="SM00248">
    <property type="entry name" value="ANK"/>
    <property type="match status" value="2"/>
</dbReference>
<evidence type="ECO:0000256" key="1">
    <source>
        <dbReference type="SAM" id="MobiDB-lite"/>
    </source>
</evidence>
<sequence length="526" mass="57960">MSKEESESSNSATLVLEEEDEEVDHEALLSLACEHDRVDIIQSLLDEHPELLNPVTKLDDDVIHIPPLHLAVGSGSVRATNCLLRLGADPSSKIEIPSDWNLTDEAQALVKYNDKTAYEVAFDPKKALNIPPNKLEGLQHAFCAEALRVIGSDEVTRLCELVTAGLPRDTIVGDSELKDWAKTLNGANCLRLLEGENLEDILASPTTIKADEVAVEEQKSSDNTVSEQPSSPSKQQPSREISLQQQLEENEALAQGLSDCLDNLVVEVGMCNQLLLVGGSALVDQVRTLKATKAQKEIELEHYHNKWVDVDEELQYLRRCFPDLHVKIMKEKKSDDTKPSSSEDEENIEEEKKMCSTGDGVENEKQAEATAGALLAASQAKVRKLRASIADLAEENTRNLAEIDRLGRSGAVNFARTLRDELRDVEFAVIDARAGEARCREDLALLKARIDAIQPKLKGNVDGEDELSNTPVKKSVERENADTPSKAIQAGQSSAIVQRSSIHGFASFGIWDFLKRIIGFWAKTRS</sequence>
<evidence type="ECO:0000313" key="2">
    <source>
        <dbReference type="EMBL" id="CAD9593295.1"/>
    </source>
</evidence>
<dbReference type="Gene3D" id="1.25.40.20">
    <property type="entry name" value="Ankyrin repeat-containing domain"/>
    <property type="match status" value="1"/>
</dbReference>
<feature type="region of interest" description="Disordered" evidence="1">
    <location>
        <begin position="214"/>
        <end position="244"/>
    </location>
</feature>
<dbReference type="SUPFAM" id="SSF48403">
    <property type="entry name" value="Ankyrin repeat"/>
    <property type="match status" value="1"/>
</dbReference>
<dbReference type="AlphaFoldDB" id="A0A7S2L1R6"/>
<protein>
    <submittedName>
        <fullName evidence="2">Uncharacterized protein</fullName>
    </submittedName>
</protein>
<dbReference type="EMBL" id="HBGY01022394">
    <property type="protein sequence ID" value="CAD9593295.1"/>
    <property type="molecule type" value="Transcribed_RNA"/>
</dbReference>
<gene>
    <name evidence="2" type="ORF">LDAN0321_LOCUS14145</name>
</gene>
<feature type="region of interest" description="Disordered" evidence="1">
    <location>
        <begin position="460"/>
        <end position="487"/>
    </location>
</feature>
<dbReference type="InterPro" id="IPR002110">
    <property type="entry name" value="Ankyrin_rpt"/>
</dbReference>
<feature type="region of interest" description="Disordered" evidence="1">
    <location>
        <begin position="331"/>
        <end position="358"/>
    </location>
</feature>
<dbReference type="InterPro" id="IPR036770">
    <property type="entry name" value="Ankyrin_rpt-contain_sf"/>
</dbReference>
<organism evidence="2">
    <name type="scientific">Leptocylindrus danicus</name>
    <dbReference type="NCBI Taxonomy" id="163516"/>
    <lineage>
        <taxon>Eukaryota</taxon>
        <taxon>Sar</taxon>
        <taxon>Stramenopiles</taxon>
        <taxon>Ochrophyta</taxon>
        <taxon>Bacillariophyta</taxon>
        <taxon>Coscinodiscophyceae</taxon>
        <taxon>Chaetocerotophycidae</taxon>
        <taxon>Leptocylindrales</taxon>
        <taxon>Leptocylindraceae</taxon>
        <taxon>Leptocylindrus</taxon>
    </lineage>
</organism>
<proteinExistence type="predicted"/>
<name>A0A7S2L1R6_9STRA</name>
<accession>A0A7S2L1R6</accession>